<feature type="compositionally biased region" description="Polar residues" evidence="2">
    <location>
        <begin position="67"/>
        <end position="76"/>
    </location>
</feature>
<sequence length="105" mass="11788">MLAYEVILMNAEIRTFRKANETLSKCRRAKKSRIREGGALSVQDGCDIILQTEVDNQIRRDECFKRGSSNGEQSTLRRCGSCGKSGHNVRTCQEDLEDSSLSDSE</sequence>
<dbReference type="GO" id="GO:0008270">
    <property type="term" value="F:zinc ion binding"/>
    <property type="evidence" value="ECO:0007669"/>
    <property type="project" value="UniProtKB-KW"/>
</dbReference>
<dbReference type="EMBL" id="AYSA01000639">
    <property type="protein sequence ID" value="ESZ90367.1"/>
    <property type="molecule type" value="Genomic_DNA"/>
</dbReference>
<dbReference type="Proteomes" id="UP000019487">
    <property type="component" value="Unassembled WGS sequence"/>
</dbReference>
<dbReference type="HOGENOM" id="CLU_013929_15_2_1"/>
<keyword evidence="5" id="KW-1185">Reference proteome</keyword>
<comment type="caution">
    <text evidence="4">The sequence shown here is derived from an EMBL/GenBank/DDBJ whole genome shotgun (WGS) entry which is preliminary data.</text>
</comment>
<feature type="region of interest" description="Disordered" evidence="2">
    <location>
        <begin position="67"/>
        <end position="87"/>
    </location>
</feature>
<accession>W9C0P8</accession>
<dbReference type="OrthoDB" id="5420958at2759"/>
<keyword evidence="1" id="KW-0479">Metal-binding</keyword>
<evidence type="ECO:0000259" key="3">
    <source>
        <dbReference type="PROSITE" id="PS50158"/>
    </source>
</evidence>
<dbReference type="GO" id="GO:0003676">
    <property type="term" value="F:nucleic acid binding"/>
    <property type="evidence" value="ECO:0007669"/>
    <property type="project" value="InterPro"/>
</dbReference>
<dbReference type="AlphaFoldDB" id="W9C0P8"/>
<name>W9C0P8_SCLBF</name>
<evidence type="ECO:0000256" key="2">
    <source>
        <dbReference type="SAM" id="MobiDB-lite"/>
    </source>
</evidence>
<dbReference type="STRING" id="1432307.W9C0P8"/>
<proteinExistence type="predicted"/>
<evidence type="ECO:0000256" key="1">
    <source>
        <dbReference type="PROSITE-ProRule" id="PRU00047"/>
    </source>
</evidence>
<organism evidence="4 5">
    <name type="scientific">Sclerotinia borealis (strain F-4128)</name>
    <dbReference type="NCBI Taxonomy" id="1432307"/>
    <lineage>
        <taxon>Eukaryota</taxon>
        <taxon>Fungi</taxon>
        <taxon>Dikarya</taxon>
        <taxon>Ascomycota</taxon>
        <taxon>Pezizomycotina</taxon>
        <taxon>Leotiomycetes</taxon>
        <taxon>Helotiales</taxon>
        <taxon>Sclerotiniaceae</taxon>
        <taxon>Sclerotinia</taxon>
    </lineage>
</organism>
<dbReference type="PROSITE" id="PS50158">
    <property type="entry name" value="ZF_CCHC"/>
    <property type="match status" value="1"/>
</dbReference>
<keyword evidence="1" id="KW-0862">Zinc</keyword>
<gene>
    <name evidence="4" type="ORF">SBOR_9249</name>
</gene>
<dbReference type="InterPro" id="IPR001878">
    <property type="entry name" value="Znf_CCHC"/>
</dbReference>
<feature type="domain" description="CCHC-type" evidence="3">
    <location>
        <begin position="77"/>
        <end position="94"/>
    </location>
</feature>
<keyword evidence="1" id="KW-0863">Zinc-finger</keyword>
<protein>
    <recommendedName>
        <fullName evidence="3">CCHC-type domain-containing protein</fullName>
    </recommendedName>
</protein>
<evidence type="ECO:0000313" key="4">
    <source>
        <dbReference type="EMBL" id="ESZ90367.1"/>
    </source>
</evidence>
<reference evidence="4 5" key="1">
    <citation type="journal article" date="2014" name="Genome Announc.">
        <title>Draft genome sequence of Sclerotinia borealis, a psychrophilic plant pathogenic fungus.</title>
        <authorList>
            <person name="Mardanov A.V."/>
            <person name="Beletsky A.V."/>
            <person name="Kadnikov V.V."/>
            <person name="Ignatov A.N."/>
            <person name="Ravin N.V."/>
        </authorList>
    </citation>
    <scope>NUCLEOTIDE SEQUENCE [LARGE SCALE GENOMIC DNA]</scope>
    <source>
        <strain evidence="5">F-4157</strain>
    </source>
</reference>
<evidence type="ECO:0000313" key="5">
    <source>
        <dbReference type="Proteomes" id="UP000019487"/>
    </source>
</evidence>